<accession>A0ABN7WYR4</accession>
<name>A0ABN7WYR4_GIGMA</name>
<reference evidence="1 2" key="1">
    <citation type="submission" date="2021-06" db="EMBL/GenBank/DDBJ databases">
        <authorList>
            <person name="Kallberg Y."/>
            <person name="Tangrot J."/>
            <person name="Rosling A."/>
        </authorList>
    </citation>
    <scope>NUCLEOTIDE SEQUENCE [LARGE SCALE GENOMIC DNA]</scope>
    <source>
        <strain evidence="1 2">120-4 pot B 10/14</strain>
    </source>
</reference>
<evidence type="ECO:0000313" key="2">
    <source>
        <dbReference type="Proteomes" id="UP000789901"/>
    </source>
</evidence>
<gene>
    <name evidence="1" type="ORF">GMARGA_LOCUS36272</name>
</gene>
<sequence>NNNQSQIVGQILMNNKTTESFEWDSLVEQYPNSTSYLNRSSQRVEGQNAIIKNTINKMAQAVWYMLQSVNKHQNFKIEYSIKLYDTGFVEEAINVLLILVNKLILTNQLKNVVGIWELNKKQLEDDSILLQQLFTDEFKEQERSEISSDDRAYFTTLYKMPYKLRKEYVKANNLSKKAIQLGLVTSALYKNKLKGSQEVKQEATTRKPTE</sequence>
<comment type="caution">
    <text evidence="1">The sequence shown here is derived from an EMBL/GenBank/DDBJ whole genome shotgun (WGS) entry which is preliminary data.</text>
</comment>
<dbReference type="Proteomes" id="UP000789901">
    <property type="component" value="Unassembled WGS sequence"/>
</dbReference>
<proteinExistence type="predicted"/>
<dbReference type="EMBL" id="CAJVQB010070828">
    <property type="protein sequence ID" value="CAG8842957.1"/>
    <property type="molecule type" value="Genomic_DNA"/>
</dbReference>
<organism evidence="1 2">
    <name type="scientific">Gigaspora margarita</name>
    <dbReference type="NCBI Taxonomy" id="4874"/>
    <lineage>
        <taxon>Eukaryota</taxon>
        <taxon>Fungi</taxon>
        <taxon>Fungi incertae sedis</taxon>
        <taxon>Mucoromycota</taxon>
        <taxon>Glomeromycotina</taxon>
        <taxon>Glomeromycetes</taxon>
        <taxon>Diversisporales</taxon>
        <taxon>Gigasporaceae</taxon>
        <taxon>Gigaspora</taxon>
    </lineage>
</organism>
<protein>
    <submittedName>
        <fullName evidence="1">15688_t:CDS:1</fullName>
    </submittedName>
</protein>
<feature type="non-terminal residue" evidence="1">
    <location>
        <position position="210"/>
    </location>
</feature>
<feature type="non-terminal residue" evidence="1">
    <location>
        <position position="1"/>
    </location>
</feature>
<evidence type="ECO:0000313" key="1">
    <source>
        <dbReference type="EMBL" id="CAG8842957.1"/>
    </source>
</evidence>
<keyword evidence="2" id="KW-1185">Reference proteome</keyword>